<dbReference type="PANTHER" id="PTHR32027">
    <property type="entry name" value="CYTOSINE DEAMINASE"/>
    <property type="match status" value="1"/>
</dbReference>
<dbReference type="GO" id="GO:0004131">
    <property type="term" value="F:cytosine deaminase activity"/>
    <property type="evidence" value="ECO:0007669"/>
    <property type="project" value="TreeGrafter"/>
</dbReference>
<evidence type="ECO:0000313" key="2">
    <source>
        <dbReference type="Proteomes" id="UP000051084"/>
    </source>
</evidence>
<dbReference type="PANTHER" id="PTHR32027:SF0">
    <property type="entry name" value="CYTOSINE DEAMINASE"/>
    <property type="match status" value="1"/>
</dbReference>
<dbReference type="Gene3D" id="2.30.40.10">
    <property type="entry name" value="Urease, subunit C, domain 1"/>
    <property type="match status" value="1"/>
</dbReference>
<proteinExistence type="predicted"/>
<dbReference type="EMBL" id="AZGC01000010">
    <property type="protein sequence ID" value="KRL96302.1"/>
    <property type="molecule type" value="Genomic_DNA"/>
</dbReference>
<organism evidence="1 2">
    <name type="scientific">Limosilactobacillus equigenerosi DSM 18793 = JCM 14505</name>
    <dbReference type="NCBI Taxonomy" id="1423742"/>
    <lineage>
        <taxon>Bacteria</taxon>
        <taxon>Bacillati</taxon>
        <taxon>Bacillota</taxon>
        <taxon>Bacilli</taxon>
        <taxon>Lactobacillales</taxon>
        <taxon>Lactobacillaceae</taxon>
        <taxon>Limosilactobacillus</taxon>
    </lineage>
</organism>
<evidence type="ECO:0000313" key="1">
    <source>
        <dbReference type="EMBL" id="KRL96302.1"/>
    </source>
</evidence>
<dbReference type="SUPFAM" id="SSF51338">
    <property type="entry name" value="Composite domain of metallo-dependent hydrolases"/>
    <property type="match status" value="1"/>
</dbReference>
<protein>
    <recommendedName>
        <fullName evidence="3">Cytosine deaminase</fullName>
    </recommendedName>
</protein>
<dbReference type="Proteomes" id="UP000051084">
    <property type="component" value="Unassembled WGS sequence"/>
</dbReference>
<dbReference type="GO" id="GO:0035888">
    <property type="term" value="F:isoguanine deaminase activity"/>
    <property type="evidence" value="ECO:0007669"/>
    <property type="project" value="TreeGrafter"/>
</dbReference>
<reference evidence="1 2" key="1">
    <citation type="journal article" date="2015" name="Genome Announc.">
        <title>Expanding the biotechnology potential of lactobacilli through comparative genomics of 213 strains and associated genera.</title>
        <authorList>
            <person name="Sun Z."/>
            <person name="Harris H.M."/>
            <person name="McCann A."/>
            <person name="Guo C."/>
            <person name="Argimon S."/>
            <person name="Zhang W."/>
            <person name="Yang X."/>
            <person name="Jeffery I.B."/>
            <person name="Cooney J.C."/>
            <person name="Kagawa T.F."/>
            <person name="Liu W."/>
            <person name="Song Y."/>
            <person name="Salvetti E."/>
            <person name="Wrobel A."/>
            <person name="Rasinkangas P."/>
            <person name="Parkhill J."/>
            <person name="Rea M.C."/>
            <person name="O'Sullivan O."/>
            <person name="Ritari J."/>
            <person name="Douillard F.P."/>
            <person name="Paul Ross R."/>
            <person name="Yang R."/>
            <person name="Briner A.E."/>
            <person name="Felis G.E."/>
            <person name="de Vos W.M."/>
            <person name="Barrangou R."/>
            <person name="Klaenhammer T.R."/>
            <person name="Caufield P.W."/>
            <person name="Cui Y."/>
            <person name="Zhang H."/>
            <person name="O'Toole P.W."/>
        </authorList>
    </citation>
    <scope>NUCLEOTIDE SEQUENCE [LARGE SCALE GENOMIC DNA]</scope>
    <source>
        <strain evidence="1 2">DSM 18793</strain>
    </source>
</reference>
<dbReference type="GO" id="GO:0006209">
    <property type="term" value="P:cytosine catabolic process"/>
    <property type="evidence" value="ECO:0007669"/>
    <property type="project" value="TreeGrafter"/>
</dbReference>
<keyword evidence="2" id="KW-1185">Reference proteome</keyword>
<gene>
    <name evidence="1" type="ORF">FC21_GL000301</name>
</gene>
<dbReference type="InterPro" id="IPR011059">
    <property type="entry name" value="Metal-dep_hydrolase_composite"/>
</dbReference>
<dbReference type="InterPro" id="IPR052349">
    <property type="entry name" value="Metallo-hydrolase_Enzymes"/>
</dbReference>
<name>A0A0R1UTA5_9LACO</name>
<sequence length="96" mass="10819">MGNGNMLDATMMGVYIAHLMGYSQIQNAFNFVTYNGAKTLHLGDQYRLKVGNPANFIILQAPDFYQALNQHAEVLYNVRHGKVLVKTVPVEPELFF</sequence>
<dbReference type="AlphaFoldDB" id="A0A0R1UTA5"/>
<dbReference type="STRING" id="417373.GCA_001570685_00655"/>
<dbReference type="PATRIC" id="fig|1423742.4.peg.315"/>
<comment type="caution">
    <text evidence="1">The sequence shown here is derived from an EMBL/GenBank/DDBJ whole genome shotgun (WGS) entry which is preliminary data.</text>
</comment>
<accession>A0A0R1UTA5</accession>
<evidence type="ECO:0008006" key="3">
    <source>
        <dbReference type="Google" id="ProtNLM"/>
    </source>
</evidence>
<dbReference type="Gene3D" id="3.20.20.140">
    <property type="entry name" value="Metal-dependent hydrolases"/>
    <property type="match status" value="1"/>
</dbReference>